<dbReference type="GO" id="GO:0051301">
    <property type="term" value="P:cell division"/>
    <property type="evidence" value="ECO:0007669"/>
    <property type="project" value="UniProtKB-KW"/>
</dbReference>
<dbReference type="Proteomes" id="UP001489004">
    <property type="component" value="Unassembled WGS sequence"/>
</dbReference>
<keyword evidence="6" id="KW-0539">Nucleus</keyword>
<comment type="caution">
    <text evidence="8">The sequence shown here is derived from an EMBL/GenBank/DDBJ whole genome shotgun (WGS) entry which is preliminary data.</text>
</comment>
<dbReference type="SMART" id="SM00028">
    <property type="entry name" value="TPR"/>
    <property type="match status" value="3"/>
</dbReference>
<accession>A0AAW1R7K9</accession>
<keyword evidence="5" id="KW-0159">Chromosome partition</keyword>
<gene>
    <name evidence="8" type="ORF">WJX72_007604</name>
</gene>
<comment type="similarity">
    <text evidence="2">Belongs to the SCC4/mau-2 family.</text>
</comment>
<dbReference type="InterPro" id="IPR019734">
    <property type="entry name" value="TPR_rpt"/>
</dbReference>
<dbReference type="Pfam" id="PF10345">
    <property type="entry name" value="Cohesin_load"/>
    <property type="match status" value="1"/>
</dbReference>
<sequence length="619" mass="68337">MSSAVAAALTVLAKGCAARGDILQAIQCYEAVLQSTTELPQVEAEARLAAATLLLEHTHNLTEAQRHLERAQILLHPLPAFHSLKCEVFSALGRVYKCMAQQKLEKQTYQRALELCKNTQRSDERHVLQRWQPHFLMRLAQTYIVAEDFLAAHEILDQAYQAAREWAGHDIQAMVQLAKMQLHLSEWNQQGAAEAQARAAAAIKALQATEQQQGRGQALLTAQLRLHAEVLRVLLVMVCGETGNQEWIETTCQTLEALLAQTRHQPWSYEWMPAAAVTALVCLLLATVQQPSGKLKQGLMYIARGREVVEEAIQKHHLAEVEHQLATFSVWEHQVFLVLKLLLMEASSAMYLTQCELARAQAEISAMVDMFSRYPQLLSALQGGLHKQIGHYAMAVCDFTAAQRHFTAALALATGEQAKQMAAIHIAAAWLSGPDEAEGSRQAIDVLSQHGLYSDIAESVTMKERAGGLLLSGLVLMRRNDDLGNTRLTKALKFAHANLGNHQLVAQVLNLLTPLQLQKGDLSGAENMLASGFTLSKSLFDLPSQITTLRLVQDICVRKGDTDKQAGNAAYLQRKSSLQWQPIGDREQRFQAATGHAEQLAALLAALMSIYIFPPKDDA</sequence>
<reference evidence="8 9" key="1">
    <citation type="journal article" date="2024" name="Nat. Commun.">
        <title>Phylogenomics reveals the evolutionary origins of lichenization in chlorophyte algae.</title>
        <authorList>
            <person name="Puginier C."/>
            <person name="Libourel C."/>
            <person name="Otte J."/>
            <person name="Skaloud P."/>
            <person name="Haon M."/>
            <person name="Grisel S."/>
            <person name="Petersen M."/>
            <person name="Berrin J.G."/>
            <person name="Delaux P.M."/>
            <person name="Dal Grande F."/>
            <person name="Keller J."/>
        </authorList>
    </citation>
    <scope>NUCLEOTIDE SEQUENCE [LARGE SCALE GENOMIC DNA]</scope>
    <source>
        <strain evidence="8 9">SAG 2043</strain>
    </source>
</reference>
<evidence type="ECO:0000313" key="8">
    <source>
        <dbReference type="EMBL" id="KAK9829739.1"/>
    </source>
</evidence>
<dbReference type="GO" id="GO:0007059">
    <property type="term" value="P:chromosome segregation"/>
    <property type="evidence" value="ECO:0007669"/>
    <property type="project" value="UniProtKB-KW"/>
</dbReference>
<comment type="subcellular location">
    <subcellularLocation>
        <location evidence="1">Nucleus</location>
    </subcellularLocation>
</comment>
<evidence type="ECO:0000256" key="3">
    <source>
        <dbReference type="ARBA" id="ARBA00022618"/>
    </source>
</evidence>
<dbReference type="AlphaFoldDB" id="A0AAW1R7K9"/>
<dbReference type="Gene3D" id="1.25.40.10">
    <property type="entry name" value="Tetratricopeptide repeat domain"/>
    <property type="match status" value="1"/>
</dbReference>
<dbReference type="EMBL" id="JALJOR010000001">
    <property type="protein sequence ID" value="KAK9829739.1"/>
    <property type="molecule type" value="Genomic_DNA"/>
</dbReference>
<evidence type="ECO:0000256" key="4">
    <source>
        <dbReference type="ARBA" id="ARBA00022776"/>
    </source>
</evidence>
<dbReference type="SUPFAM" id="SSF48452">
    <property type="entry name" value="TPR-like"/>
    <property type="match status" value="1"/>
</dbReference>
<dbReference type="InterPro" id="IPR019440">
    <property type="entry name" value="MAU2"/>
</dbReference>
<keyword evidence="9" id="KW-1185">Reference proteome</keyword>
<keyword evidence="7" id="KW-0131">Cell cycle</keyword>
<dbReference type="InterPro" id="IPR011990">
    <property type="entry name" value="TPR-like_helical_dom_sf"/>
</dbReference>
<proteinExistence type="inferred from homology"/>
<evidence type="ECO:0000313" key="9">
    <source>
        <dbReference type="Proteomes" id="UP001489004"/>
    </source>
</evidence>
<keyword evidence="3" id="KW-0132">Cell division</keyword>
<dbReference type="GO" id="GO:0005634">
    <property type="term" value="C:nucleus"/>
    <property type="evidence" value="ECO:0007669"/>
    <property type="project" value="UniProtKB-SubCell"/>
</dbReference>
<dbReference type="PANTHER" id="PTHR21394">
    <property type="entry name" value="MAU2 CHROMATID COHESION FACTOR HOMOLOG"/>
    <property type="match status" value="1"/>
</dbReference>
<evidence type="ECO:0000256" key="2">
    <source>
        <dbReference type="ARBA" id="ARBA00008585"/>
    </source>
</evidence>
<evidence type="ECO:0000256" key="5">
    <source>
        <dbReference type="ARBA" id="ARBA00022829"/>
    </source>
</evidence>
<protein>
    <submittedName>
        <fullName evidence="8">Uncharacterized protein</fullName>
    </submittedName>
</protein>
<evidence type="ECO:0000256" key="7">
    <source>
        <dbReference type="ARBA" id="ARBA00023306"/>
    </source>
</evidence>
<dbReference type="GO" id="GO:0007064">
    <property type="term" value="P:mitotic sister chromatid cohesion"/>
    <property type="evidence" value="ECO:0007669"/>
    <property type="project" value="InterPro"/>
</dbReference>
<organism evidence="8 9">
    <name type="scientific">[Myrmecia] bisecta</name>
    <dbReference type="NCBI Taxonomy" id="41462"/>
    <lineage>
        <taxon>Eukaryota</taxon>
        <taxon>Viridiplantae</taxon>
        <taxon>Chlorophyta</taxon>
        <taxon>core chlorophytes</taxon>
        <taxon>Trebouxiophyceae</taxon>
        <taxon>Trebouxiales</taxon>
        <taxon>Trebouxiaceae</taxon>
        <taxon>Myrmecia</taxon>
    </lineage>
</organism>
<keyword evidence="4" id="KW-0498">Mitosis</keyword>
<evidence type="ECO:0000256" key="6">
    <source>
        <dbReference type="ARBA" id="ARBA00023242"/>
    </source>
</evidence>
<name>A0AAW1R7K9_9CHLO</name>
<evidence type="ECO:0000256" key="1">
    <source>
        <dbReference type="ARBA" id="ARBA00004123"/>
    </source>
</evidence>